<reference evidence="3 4" key="1">
    <citation type="journal article" date="2019" name="Syst. Appl. Microbiol.">
        <title>Microvirga tunisiensis sp. nov., a root nodule symbiotic bacterium isolated from Lupinus micranthus and L. luteus grown in Northern Tunisia.</title>
        <authorList>
            <person name="Msaddak A."/>
            <person name="Rejili M."/>
            <person name="Duran D."/>
            <person name="Mars M."/>
            <person name="Palacios J.M."/>
            <person name="Ruiz-Argueso T."/>
            <person name="Rey L."/>
            <person name="Imperial J."/>
        </authorList>
    </citation>
    <scope>NUCLEOTIDE SEQUENCE [LARGE SCALE GENOMIC DNA]</scope>
    <source>
        <strain evidence="3 4">Lmie10</strain>
    </source>
</reference>
<evidence type="ECO:0000256" key="2">
    <source>
        <dbReference type="SAM" id="Phobius"/>
    </source>
</evidence>
<name>A0A5N7MJY0_9HYPH</name>
<comment type="caution">
    <text evidence="3">The sequence shown here is derived from an EMBL/GenBank/DDBJ whole genome shotgun (WGS) entry which is preliminary data.</text>
</comment>
<keyword evidence="4" id="KW-1185">Reference proteome</keyword>
<evidence type="ECO:0000313" key="4">
    <source>
        <dbReference type="Proteomes" id="UP000403266"/>
    </source>
</evidence>
<keyword evidence="1" id="KW-0175">Coiled coil</keyword>
<dbReference type="EMBL" id="VOSK01000086">
    <property type="protein sequence ID" value="MPR27392.1"/>
    <property type="molecule type" value="Genomic_DNA"/>
</dbReference>
<keyword evidence="2" id="KW-1133">Transmembrane helix</keyword>
<organism evidence="3 4">
    <name type="scientific">Microvirga tunisiensis</name>
    <dbReference type="NCBI Taxonomy" id="2108360"/>
    <lineage>
        <taxon>Bacteria</taxon>
        <taxon>Pseudomonadati</taxon>
        <taxon>Pseudomonadota</taxon>
        <taxon>Alphaproteobacteria</taxon>
        <taxon>Hyphomicrobiales</taxon>
        <taxon>Methylobacteriaceae</taxon>
        <taxon>Microvirga</taxon>
    </lineage>
</organism>
<keyword evidence="2" id="KW-0812">Transmembrane</keyword>
<dbReference type="AlphaFoldDB" id="A0A5N7MJY0"/>
<feature type="transmembrane region" description="Helical" evidence="2">
    <location>
        <begin position="6"/>
        <end position="28"/>
    </location>
</feature>
<sequence>MTASEIFYAFVDHVFTWFGGGVAVVFLLRYLGKLFAKWVVDSALEEQKTKLGKELEVKKAELARELEDKKGEIARELELLKGELTRDTETYKLKLRKQELFFAKEVEAASAFIELHHELRPPISSDDMEYEDACIELAGKLFAVEGELKRFRIKHGAALSADVRRDLDDLIATVGHAKFGEVEYNSTLPPMKAAAEVLETLGSIEERVLAAIRG</sequence>
<dbReference type="RefSeq" id="WP_152713616.1">
    <property type="nucleotide sequence ID" value="NZ_VOSJ01000087.1"/>
</dbReference>
<feature type="coiled-coil region" evidence="1">
    <location>
        <begin position="52"/>
        <end position="83"/>
    </location>
</feature>
<evidence type="ECO:0000313" key="3">
    <source>
        <dbReference type="EMBL" id="MPR27392.1"/>
    </source>
</evidence>
<keyword evidence="2" id="KW-0472">Membrane</keyword>
<proteinExistence type="predicted"/>
<protein>
    <submittedName>
        <fullName evidence="3">Uncharacterized protein</fullName>
    </submittedName>
</protein>
<accession>A0A5N7MJY0</accession>
<dbReference type="Proteomes" id="UP000403266">
    <property type="component" value="Unassembled WGS sequence"/>
</dbReference>
<gene>
    <name evidence="3" type="ORF">FS320_19885</name>
</gene>
<evidence type="ECO:0000256" key="1">
    <source>
        <dbReference type="SAM" id="Coils"/>
    </source>
</evidence>